<evidence type="ECO:0000313" key="5">
    <source>
        <dbReference type="Proteomes" id="UP000054558"/>
    </source>
</evidence>
<gene>
    <name evidence="4" type="ORF">KFL_001150120</name>
</gene>
<keyword evidence="1" id="KW-0408">Iron</keyword>
<accession>A0A1Y1I053</accession>
<feature type="region of interest" description="Disordered" evidence="2">
    <location>
        <begin position="1"/>
        <end position="46"/>
    </location>
</feature>
<dbReference type="OMA" id="MTPVWLS"/>
<protein>
    <recommendedName>
        <fullName evidence="3">Fe2OG dioxygenase domain-containing protein</fullName>
    </recommendedName>
</protein>
<evidence type="ECO:0000313" key="4">
    <source>
        <dbReference type="EMBL" id="GAQ82551.1"/>
    </source>
</evidence>
<dbReference type="Proteomes" id="UP000054558">
    <property type="component" value="Unassembled WGS sequence"/>
</dbReference>
<dbReference type="Gene3D" id="2.60.120.620">
    <property type="entry name" value="q2cbj1_9rhob like domain"/>
    <property type="match status" value="1"/>
</dbReference>
<dbReference type="GO" id="GO:0016491">
    <property type="term" value="F:oxidoreductase activity"/>
    <property type="evidence" value="ECO:0007669"/>
    <property type="project" value="UniProtKB-KW"/>
</dbReference>
<name>A0A1Y1I053_KLENI</name>
<evidence type="ECO:0000256" key="1">
    <source>
        <dbReference type="RuleBase" id="RU003682"/>
    </source>
</evidence>
<reference evidence="4 5" key="1">
    <citation type="journal article" date="2014" name="Nat. Commun.">
        <title>Klebsormidium flaccidum genome reveals primary factors for plant terrestrial adaptation.</title>
        <authorList>
            <person name="Hori K."/>
            <person name="Maruyama F."/>
            <person name="Fujisawa T."/>
            <person name="Togashi T."/>
            <person name="Yamamoto N."/>
            <person name="Seo M."/>
            <person name="Sato S."/>
            <person name="Yamada T."/>
            <person name="Mori H."/>
            <person name="Tajima N."/>
            <person name="Moriyama T."/>
            <person name="Ikeuchi M."/>
            <person name="Watanabe M."/>
            <person name="Wada H."/>
            <person name="Kobayashi K."/>
            <person name="Saito M."/>
            <person name="Masuda T."/>
            <person name="Sasaki-Sekimoto Y."/>
            <person name="Mashiguchi K."/>
            <person name="Awai K."/>
            <person name="Shimojima M."/>
            <person name="Masuda S."/>
            <person name="Iwai M."/>
            <person name="Nobusawa T."/>
            <person name="Narise T."/>
            <person name="Kondo S."/>
            <person name="Saito H."/>
            <person name="Sato R."/>
            <person name="Murakawa M."/>
            <person name="Ihara Y."/>
            <person name="Oshima-Yamada Y."/>
            <person name="Ohtaka K."/>
            <person name="Satoh M."/>
            <person name="Sonobe K."/>
            <person name="Ishii M."/>
            <person name="Ohtani R."/>
            <person name="Kanamori-Sato M."/>
            <person name="Honoki R."/>
            <person name="Miyazaki D."/>
            <person name="Mochizuki H."/>
            <person name="Umetsu J."/>
            <person name="Higashi K."/>
            <person name="Shibata D."/>
            <person name="Kamiya Y."/>
            <person name="Sato N."/>
            <person name="Nakamura Y."/>
            <person name="Tabata S."/>
            <person name="Ida S."/>
            <person name="Kurokawa K."/>
            <person name="Ohta H."/>
        </authorList>
    </citation>
    <scope>NUCLEOTIDE SEQUENCE [LARGE SCALE GENOMIC DNA]</scope>
    <source>
        <strain evidence="4 5">NIES-2285</strain>
    </source>
</reference>
<dbReference type="GO" id="GO:0046872">
    <property type="term" value="F:metal ion binding"/>
    <property type="evidence" value="ECO:0007669"/>
    <property type="project" value="UniProtKB-KW"/>
</dbReference>
<keyword evidence="5" id="KW-1185">Reference proteome</keyword>
<dbReference type="AlphaFoldDB" id="A0A1Y1I053"/>
<dbReference type="EMBL" id="DF237064">
    <property type="protein sequence ID" value="GAQ82551.1"/>
    <property type="molecule type" value="Genomic_DNA"/>
</dbReference>
<comment type="similarity">
    <text evidence="1">Belongs to the iron/ascorbate-dependent oxidoreductase family.</text>
</comment>
<feature type="domain" description="Fe2OG dioxygenase" evidence="3">
    <location>
        <begin position="125"/>
        <end position="240"/>
    </location>
</feature>
<feature type="compositionally biased region" description="Low complexity" evidence="2">
    <location>
        <begin position="9"/>
        <end position="29"/>
    </location>
</feature>
<evidence type="ECO:0000259" key="3">
    <source>
        <dbReference type="PROSITE" id="PS51471"/>
    </source>
</evidence>
<dbReference type="InterPro" id="IPR005123">
    <property type="entry name" value="Oxoglu/Fe-dep_dioxygenase_dom"/>
</dbReference>
<dbReference type="PROSITE" id="PS51471">
    <property type="entry name" value="FE2OG_OXY"/>
    <property type="match status" value="1"/>
</dbReference>
<organism evidence="4 5">
    <name type="scientific">Klebsormidium nitens</name>
    <name type="common">Green alga</name>
    <name type="synonym">Ulothrix nitens</name>
    <dbReference type="NCBI Taxonomy" id="105231"/>
    <lineage>
        <taxon>Eukaryota</taxon>
        <taxon>Viridiplantae</taxon>
        <taxon>Streptophyta</taxon>
        <taxon>Klebsormidiophyceae</taxon>
        <taxon>Klebsormidiales</taxon>
        <taxon>Klebsormidiaceae</taxon>
        <taxon>Klebsormidium</taxon>
    </lineage>
</organism>
<keyword evidence="1" id="KW-0560">Oxidoreductase</keyword>
<dbReference type="OrthoDB" id="504976at2759"/>
<proteinExistence type="inferred from homology"/>
<sequence>MRHRWRTQAGVAAETAASVAEPTTEEATVSGDDQGEEDVGSGGDPEHLIIEDEFLDSAEELREHFDSRFAEPRQIRMDRFVWDYWHVPNQYTLIRTPAEDFFPRTLYESLEDALLSYGENKLGCRSISPVWLSYYVDGCSQELHADNPHGPWAFVLSLTDWERRRFSGGETMILQPHVLDYWRGFEARRGMELEDLVTQVEPDFNRLTVFDPRLPHGVRPVRGTQDPREARLVLHGWFTEPTPFFTGALEEHEAVASLNAALEPLFEEVATFSPSTGTTTVRLTISGSTGAVTDLEWLTDTLIEVPGGDEPGAVRDQVQRTIVRHLGGATFPTSDKGDTYLTMPFVFD</sequence>
<keyword evidence="1" id="KW-0479">Metal-binding</keyword>
<evidence type="ECO:0000256" key="2">
    <source>
        <dbReference type="SAM" id="MobiDB-lite"/>
    </source>
</evidence>